<reference evidence="2" key="1">
    <citation type="submission" date="2018-05" db="EMBL/GenBank/DDBJ databases">
        <authorList>
            <person name="Lanie J.A."/>
            <person name="Ng W.-L."/>
            <person name="Kazmierczak K.M."/>
            <person name="Andrzejewski T.M."/>
            <person name="Davidsen T.M."/>
            <person name="Wayne K.J."/>
            <person name="Tettelin H."/>
            <person name="Glass J.I."/>
            <person name="Rusch D."/>
            <person name="Podicherti R."/>
            <person name="Tsui H.-C.T."/>
            <person name="Winkler M.E."/>
        </authorList>
    </citation>
    <scope>NUCLEOTIDE SEQUENCE</scope>
</reference>
<feature type="domain" description="AB hydrolase-1" evidence="1">
    <location>
        <begin position="64"/>
        <end position="280"/>
    </location>
</feature>
<proteinExistence type="predicted"/>
<organism evidence="2">
    <name type="scientific">marine metagenome</name>
    <dbReference type="NCBI Taxonomy" id="408172"/>
    <lineage>
        <taxon>unclassified sequences</taxon>
        <taxon>metagenomes</taxon>
        <taxon>ecological metagenomes</taxon>
    </lineage>
</organism>
<dbReference type="PANTHER" id="PTHR43433">
    <property type="entry name" value="HYDROLASE, ALPHA/BETA FOLD FAMILY PROTEIN"/>
    <property type="match status" value="1"/>
</dbReference>
<evidence type="ECO:0000259" key="1">
    <source>
        <dbReference type="Pfam" id="PF00561"/>
    </source>
</evidence>
<dbReference type="InterPro" id="IPR000073">
    <property type="entry name" value="AB_hydrolase_1"/>
</dbReference>
<dbReference type="SUPFAM" id="SSF53474">
    <property type="entry name" value="alpha/beta-Hydrolases"/>
    <property type="match status" value="1"/>
</dbReference>
<dbReference type="AlphaFoldDB" id="A0A381U8X0"/>
<dbReference type="PROSITE" id="PS51318">
    <property type="entry name" value="TAT"/>
    <property type="match status" value="1"/>
</dbReference>
<evidence type="ECO:0000313" key="2">
    <source>
        <dbReference type="EMBL" id="SVA24685.1"/>
    </source>
</evidence>
<sequence>MAMNNRARGAKAPLERRDFLRTGLAVGGLTLVGSACGPPDAGLAAAGEAADEFELYHEVYGEGPAVVFAHGGAGTHMSWWRQIPTFSREFTCITYAQRGYGFSTDVPGGPGRAAFAEDLMTLLDGLGIERASLIGQSMGGRSVLGFAAAHPERVDALVMSGTTGGYRDAELDALRASAPDLGRRSAFAPSYAERDPEGAFLYRMVSRTNQFLSDDGDEAPAAESSVPDISRISAAGVRTLFVVGERDTVAPPTVTKALQGKMEGSTLVTFPESGHSTYWEAHEEFNRVVIDFLRA</sequence>
<accession>A0A381U8X0</accession>
<name>A0A381U8X0_9ZZZZ</name>
<dbReference type="PANTHER" id="PTHR43433:SF5">
    <property type="entry name" value="AB HYDROLASE-1 DOMAIN-CONTAINING PROTEIN"/>
    <property type="match status" value="1"/>
</dbReference>
<dbReference type="InterPro" id="IPR050471">
    <property type="entry name" value="AB_hydrolase"/>
</dbReference>
<dbReference type="Gene3D" id="3.40.50.1820">
    <property type="entry name" value="alpha/beta hydrolase"/>
    <property type="match status" value="1"/>
</dbReference>
<dbReference type="Pfam" id="PF00561">
    <property type="entry name" value="Abhydrolase_1"/>
    <property type="match status" value="1"/>
</dbReference>
<gene>
    <name evidence="2" type="ORF">METZ01_LOCUS77539</name>
</gene>
<dbReference type="InterPro" id="IPR029058">
    <property type="entry name" value="AB_hydrolase_fold"/>
</dbReference>
<protein>
    <recommendedName>
        <fullName evidence="1">AB hydrolase-1 domain-containing protein</fullName>
    </recommendedName>
</protein>
<dbReference type="InterPro" id="IPR006311">
    <property type="entry name" value="TAT_signal"/>
</dbReference>
<dbReference type="EMBL" id="UINC01005970">
    <property type="protein sequence ID" value="SVA24685.1"/>
    <property type="molecule type" value="Genomic_DNA"/>
</dbReference>
<dbReference type="PRINTS" id="PR00111">
    <property type="entry name" value="ABHYDROLASE"/>
</dbReference>